<comment type="catalytic activity">
    <reaction evidence="4">
        <text>a 2-deoxystreptamine antibiotic + acetyl-CoA = an N(3)-acetyl-2-deoxystreptamine antibiotic + CoA + H(+)</text>
        <dbReference type="Rhea" id="RHEA:12665"/>
        <dbReference type="ChEBI" id="CHEBI:15378"/>
        <dbReference type="ChEBI" id="CHEBI:57287"/>
        <dbReference type="ChEBI" id="CHEBI:57288"/>
        <dbReference type="ChEBI" id="CHEBI:57921"/>
        <dbReference type="ChEBI" id="CHEBI:77452"/>
        <dbReference type="EC" id="2.3.1.81"/>
    </reaction>
</comment>
<dbReference type="AlphaFoldDB" id="A0A7H8Q7H6"/>
<dbReference type="GO" id="GO:0046353">
    <property type="term" value="F:aminoglycoside 3-N-acetyltransferase activity"/>
    <property type="evidence" value="ECO:0007669"/>
    <property type="project" value="UniProtKB-EC"/>
</dbReference>
<dbReference type="GO" id="GO:0046677">
    <property type="term" value="P:response to antibiotic"/>
    <property type="evidence" value="ECO:0007669"/>
    <property type="project" value="UniProtKB-KW"/>
</dbReference>
<dbReference type="RefSeq" id="WP_036805131.1">
    <property type="nucleotide sequence ID" value="NZ_CP051177.1"/>
</dbReference>
<evidence type="ECO:0000313" key="5">
    <source>
        <dbReference type="EMBL" id="QKX49914.1"/>
    </source>
</evidence>
<evidence type="ECO:0000256" key="4">
    <source>
        <dbReference type="RuleBase" id="RU365031"/>
    </source>
</evidence>
<evidence type="ECO:0000256" key="1">
    <source>
        <dbReference type="ARBA" id="ARBA00006383"/>
    </source>
</evidence>
<dbReference type="Proteomes" id="UP000509222">
    <property type="component" value="Chromosome"/>
</dbReference>
<sequence length="270" mass="30031">MTEFLHILNTPEFQSKDTLKQQLHQLGIKAGDALIVHSSLKSMGWIAGGAQAVVEALLETVTTEGTLVMPSQSADNSDPVYWMNPPIPENWHQPFRDYAPAYDPHLSELRGMGKIAECFHRHPETIRSPHPAHSFIASGKQAAYWMSEQPIDDSFGNASPLAKMMESDVKILLIGTGFDSCTALHYAEFAQETRTTSPQGAAVNINGQRVWQTYDCVDMDSDRFPELVKDYPGEIANGTLGQAEVKLVEMRPLVEFGIEWLQKHPAPIEK</sequence>
<evidence type="ECO:0000256" key="2">
    <source>
        <dbReference type="ARBA" id="ARBA00022679"/>
    </source>
</evidence>
<name>A0A7H8Q7H6_9BACL</name>
<proteinExistence type="inferred from homology"/>
<keyword evidence="4" id="KW-0046">Antibiotic resistance</keyword>
<accession>A0A7H8Q7H6</accession>
<dbReference type="Pfam" id="PF02522">
    <property type="entry name" value="Antibiotic_NAT"/>
    <property type="match status" value="1"/>
</dbReference>
<dbReference type="PANTHER" id="PTHR11104:SF0">
    <property type="entry name" value="SPBETA PROPHAGE-DERIVED AMINOGLYCOSIDE N(3')-ACETYLTRANSFERASE-LIKE PROTEIN YOKD"/>
    <property type="match status" value="1"/>
</dbReference>
<organism evidence="5 6">
    <name type="scientific">Planococcus glaciei</name>
    <dbReference type="NCBI Taxonomy" id="459472"/>
    <lineage>
        <taxon>Bacteria</taxon>
        <taxon>Bacillati</taxon>
        <taxon>Bacillota</taxon>
        <taxon>Bacilli</taxon>
        <taxon>Bacillales</taxon>
        <taxon>Caryophanaceae</taxon>
        <taxon>Planococcus</taxon>
    </lineage>
</organism>
<dbReference type="SUPFAM" id="SSF110710">
    <property type="entry name" value="TTHA0583/YokD-like"/>
    <property type="match status" value="1"/>
</dbReference>
<reference evidence="6" key="2">
    <citation type="submission" date="2020-06" db="EMBL/GenBank/DDBJ databases">
        <title>Isolation of Planomicrobium glaciei.</title>
        <authorList>
            <person name="Malisova L."/>
            <person name="Safrankova R."/>
            <person name="Jakubu V."/>
            <person name="Spanelova P."/>
        </authorList>
    </citation>
    <scope>NUCLEOTIDE SEQUENCE [LARGE SCALE GENOMIC DNA]</scope>
    <source>
        <strain evidence="6">NRL-ATB46093</strain>
    </source>
</reference>
<comment type="similarity">
    <text evidence="1 4">Belongs to the antibiotic N-acetyltransferase family.</text>
</comment>
<dbReference type="EC" id="2.3.1.-" evidence="4"/>
<dbReference type="PANTHER" id="PTHR11104">
    <property type="entry name" value="AMINOGLYCOSIDE N3-ACETYLTRANSFERASE"/>
    <property type="match status" value="1"/>
</dbReference>
<evidence type="ECO:0000313" key="6">
    <source>
        <dbReference type="Proteomes" id="UP000509222"/>
    </source>
</evidence>
<keyword evidence="6" id="KW-1185">Reference proteome</keyword>
<gene>
    <name evidence="5" type="ORF">HF394_04535</name>
</gene>
<evidence type="ECO:0000256" key="3">
    <source>
        <dbReference type="ARBA" id="ARBA00023315"/>
    </source>
</evidence>
<dbReference type="InterPro" id="IPR003679">
    <property type="entry name" value="Amioglycoside_AcTrfase"/>
</dbReference>
<keyword evidence="3 4" id="KW-0012">Acyltransferase</keyword>
<protein>
    <recommendedName>
        <fullName evidence="4">Aminoglycoside N(3)-acetyltransferase</fullName>
        <ecNumber evidence="4">2.3.1.-</ecNumber>
    </recommendedName>
</protein>
<dbReference type="InterPro" id="IPR028345">
    <property type="entry name" value="Antibiotic_NAT-like"/>
</dbReference>
<dbReference type="EMBL" id="CP051177">
    <property type="protein sequence ID" value="QKX49914.1"/>
    <property type="molecule type" value="Genomic_DNA"/>
</dbReference>
<reference evidence="5 6" key="1">
    <citation type="submission" date="2020-04" db="EMBL/GenBank/DDBJ databases">
        <authorList>
            <person name="Pajer P."/>
            <person name="Broz P."/>
        </authorList>
    </citation>
    <scope>NUCLEOTIDE SEQUENCE [LARGE SCALE GENOMIC DNA]</scope>
    <source>
        <strain evidence="6">NRL-ATB46093</strain>
    </source>
</reference>
<keyword evidence="2 4" id="KW-0808">Transferase</keyword>